<comment type="caution">
    <text evidence="4">The sequence shown here is derived from an EMBL/GenBank/DDBJ whole genome shotgun (WGS) entry which is preliminary data.</text>
</comment>
<feature type="coiled-coil region" evidence="1">
    <location>
        <begin position="542"/>
        <end position="579"/>
    </location>
</feature>
<dbReference type="EMBL" id="PVBR01000013">
    <property type="protein sequence ID" value="PRD42181.1"/>
    <property type="molecule type" value="Genomic_DNA"/>
</dbReference>
<dbReference type="InterPro" id="IPR009628">
    <property type="entry name" value="Phage_tape_measure_N"/>
</dbReference>
<protein>
    <recommendedName>
        <fullName evidence="3">Bacteriophage tail tape measure N-terminal domain-containing protein</fullName>
    </recommendedName>
</protein>
<keyword evidence="5" id="KW-1185">Reference proteome</keyword>
<reference evidence="4 5" key="1">
    <citation type="submission" date="2018-02" db="EMBL/GenBank/DDBJ databases">
        <title>The draft genome of Phyllobacterium sp. 1N-3.</title>
        <authorList>
            <person name="Liu L."/>
            <person name="Li L."/>
            <person name="Zhang X."/>
            <person name="Wang T."/>
            <person name="Liang L."/>
        </authorList>
    </citation>
    <scope>NUCLEOTIDE SEQUENCE [LARGE SCALE GENOMIC DNA]</scope>
    <source>
        <strain evidence="4 5">1N-3</strain>
    </source>
</reference>
<evidence type="ECO:0000256" key="1">
    <source>
        <dbReference type="SAM" id="Coils"/>
    </source>
</evidence>
<gene>
    <name evidence="4" type="ORF">C5748_17095</name>
</gene>
<dbReference type="Pfam" id="PF06791">
    <property type="entry name" value="TMP_2"/>
    <property type="match status" value="1"/>
</dbReference>
<organism evidence="4 5">
    <name type="scientific">Phyllobacterium phragmitis</name>
    <dbReference type="NCBI Taxonomy" id="2670329"/>
    <lineage>
        <taxon>Bacteria</taxon>
        <taxon>Pseudomonadati</taxon>
        <taxon>Pseudomonadota</taxon>
        <taxon>Alphaproteobacteria</taxon>
        <taxon>Hyphomicrobiales</taxon>
        <taxon>Phyllobacteriaceae</taxon>
        <taxon>Phyllobacterium</taxon>
    </lineage>
</organism>
<evidence type="ECO:0000313" key="5">
    <source>
        <dbReference type="Proteomes" id="UP000239434"/>
    </source>
</evidence>
<evidence type="ECO:0000313" key="4">
    <source>
        <dbReference type="EMBL" id="PRD42181.1"/>
    </source>
</evidence>
<feature type="domain" description="Bacteriophage tail tape measure N-terminal" evidence="3">
    <location>
        <begin position="160"/>
        <end position="248"/>
    </location>
</feature>
<dbReference type="AlphaFoldDB" id="A0A2S9INU0"/>
<dbReference type="Proteomes" id="UP000239434">
    <property type="component" value="Unassembled WGS sequence"/>
</dbReference>
<keyword evidence="1" id="KW-0175">Coiled coil</keyword>
<feature type="region of interest" description="Disordered" evidence="2">
    <location>
        <begin position="473"/>
        <end position="501"/>
    </location>
</feature>
<evidence type="ECO:0000256" key="2">
    <source>
        <dbReference type="SAM" id="MobiDB-lite"/>
    </source>
</evidence>
<feature type="compositionally biased region" description="Basic and acidic residues" evidence="2">
    <location>
        <begin position="479"/>
        <end position="501"/>
    </location>
</feature>
<name>A0A2S9INU0_9HYPH</name>
<proteinExistence type="predicted"/>
<sequence length="765" mass="80703">MADKTDDLVLSISADVAALRRSLKKVEGAIATSSNEIQKQFDNAGKGIDRSITTSMQSRINAMVGIGTKSAKEWNGVLAGQGAELEKLRAKYNPVFAAINEYKASVVSIQQAHRVGAISADEMTSAIQRERRATLESISAIKQRNSAVLSARRSPALGGSNFNTSNIAAQFQDIAVTSAMGMSPVQIALQQGTQLSAVFNQMGKGREVIAGIGAAFASIVNPVSLVTIGVVAAGAALYQYIATGKKTKDLTVLFQQHAESIALVKQQYGDFGNLIQSFRTEDAASQIRALKDQLSEFYQVAGEEASRVASFGPGLLTELAPSFKDFPAAARDMQHAFSDLNASIRQGKPDLLAFREAMSKIANDTSIPQNIRDEAKAISELDDASVKAARAIPGVNAALGLLGDIASEQVGKINAVKKALEELAGIAVPALGDSERAYKAYDEAVRNDGSMENRIKAANELQKALGRIRASQMPVPGEKPNRESIAPEKPKSTRTKLTDAEKEKKAIDDVIASLKFEQEQLARSAVVQRVYNELKRAGVDINSKAGQEIAALATRNAELEESQKKLNKAQQDFNDGIDQLSSDALDAMGNVIAGTEDAADAFKKLAIEIVKSALTGKGAYSDFFASLSNSGMLGIFGSLFGGGGSAFSNSGQLAKSFASGGGMYANGTGFAKGGLSLVGERGPELIKLPGGSQVLPNVPSMKSLAAANANRSNVHVTVGVDVDKSGNLMPFVVSVSDRQASAAVAQNNVKALPTLVNQYAGKRQR</sequence>
<evidence type="ECO:0000259" key="3">
    <source>
        <dbReference type="Pfam" id="PF06791"/>
    </source>
</evidence>
<accession>A0A2S9INU0</accession>